<dbReference type="InterPro" id="IPR009051">
    <property type="entry name" value="Helical_ferredxn"/>
</dbReference>
<dbReference type="InterPro" id="IPR017900">
    <property type="entry name" value="4Fe4S_Fe_S_CS"/>
</dbReference>
<name>A0A0F9VQ92_9ZZZZ</name>
<comment type="caution">
    <text evidence="2">The sequence shown here is derived from an EMBL/GenBank/DDBJ whole genome shotgun (WGS) entry which is preliminary data.</text>
</comment>
<proteinExistence type="predicted"/>
<dbReference type="GO" id="GO:0051536">
    <property type="term" value="F:iron-sulfur cluster binding"/>
    <property type="evidence" value="ECO:0007669"/>
    <property type="project" value="InterPro"/>
</dbReference>
<dbReference type="InterPro" id="IPR023210">
    <property type="entry name" value="NADP_OxRdtase_dom"/>
</dbReference>
<feature type="domain" description="4Fe-4S ferredoxin-type" evidence="1">
    <location>
        <begin position="347"/>
        <end position="376"/>
    </location>
</feature>
<dbReference type="InterPro" id="IPR036812">
    <property type="entry name" value="NAD(P)_OxRdtase_dom_sf"/>
</dbReference>
<dbReference type="Pfam" id="PF00248">
    <property type="entry name" value="Aldo_ket_red"/>
    <property type="match status" value="1"/>
</dbReference>
<dbReference type="SUPFAM" id="SSF51430">
    <property type="entry name" value="NAD(P)-linked oxidoreductase"/>
    <property type="match status" value="1"/>
</dbReference>
<reference evidence="2" key="1">
    <citation type="journal article" date="2015" name="Nature">
        <title>Complex archaea that bridge the gap between prokaryotes and eukaryotes.</title>
        <authorList>
            <person name="Spang A."/>
            <person name="Saw J.H."/>
            <person name="Jorgensen S.L."/>
            <person name="Zaremba-Niedzwiedzka K."/>
            <person name="Martijn J."/>
            <person name="Lind A.E."/>
            <person name="van Eijk R."/>
            <person name="Schleper C."/>
            <person name="Guy L."/>
            <person name="Ettema T.J."/>
        </authorList>
    </citation>
    <scope>NUCLEOTIDE SEQUENCE</scope>
</reference>
<dbReference type="EMBL" id="LAZR01000462">
    <property type="protein sequence ID" value="KKN67933.1"/>
    <property type="molecule type" value="Genomic_DNA"/>
</dbReference>
<protein>
    <recommendedName>
        <fullName evidence="1">4Fe-4S ferredoxin-type domain-containing protein</fullName>
    </recommendedName>
</protein>
<dbReference type="PANTHER" id="PTHR43312">
    <property type="entry name" value="D-THREO-ALDOSE 1-DEHYDROGENASE"/>
    <property type="match status" value="1"/>
</dbReference>
<dbReference type="PANTHER" id="PTHR43312:SF1">
    <property type="entry name" value="NADP-DEPENDENT OXIDOREDUCTASE DOMAIN-CONTAINING PROTEIN"/>
    <property type="match status" value="1"/>
</dbReference>
<gene>
    <name evidence="2" type="ORF">LCGC14_0456330</name>
</gene>
<dbReference type="Gene3D" id="1.10.1060.10">
    <property type="entry name" value="Alpha-helical ferredoxin"/>
    <property type="match status" value="1"/>
</dbReference>
<dbReference type="SUPFAM" id="SSF46548">
    <property type="entry name" value="alpha-helical ferredoxin"/>
    <property type="match status" value="1"/>
</dbReference>
<evidence type="ECO:0000259" key="1">
    <source>
        <dbReference type="PROSITE" id="PS51379"/>
    </source>
</evidence>
<evidence type="ECO:0000313" key="2">
    <source>
        <dbReference type="EMBL" id="KKN67933.1"/>
    </source>
</evidence>
<dbReference type="AlphaFoldDB" id="A0A0F9VQ92"/>
<accession>A0A0F9VQ92</accession>
<dbReference type="PROSITE" id="PS51379">
    <property type="entry name" value="4FE4S_FER_2"/>
    <property type="match status" value="1"/>
</dbReference>
<dbReference type="InterPro" id="IPR053135">
    <property type="entry name" value="AKR2_Oxidoreductase"/>
</dbReference>
<dbReference type="Gene3D" id="3.20.20.100">
    <property type="entry name" value="NADP-dependent oxidoreductase domain"/>
    <property type="match status" value="1"/>
</dbReference>
<dbReference type="InterPro" id="IPR017896">
    <property type="entry name" value="4Fe4S_Fe-S-bd"/>
</dbReference>
<sequence length="385" mass="41706">MDYRHVEKTGWDVSALGFGCMRFHDAETATAAVHRAVELGVNYFDVAPCYCGSNSEAWLGAALKGLDRSKLIITAKSSPGNGALELCDYDPKGGFGIRTADEARRQIARSMELLGVDHLDMYHFWALHSEVVFQEGLKKGGFLEGVLKAHDEGLFDYIGMTTHSEADDIVHFIKHSPYEYDMVTMPFHPVNAGRTSAIDYCAERGIGVAAMNPLGGGMLGRSIPLMTNLAADVAADSMAQAALRFVAHTPGITTALNGITYVDHAEEGAAAIYAGPLGKDARQRLFDRLAEMYESVNPRNLCSACGYCGQCPMGILIPKVLAAFTDMRIPSTEEAMRADIVEKVAAGEEGWDPALCDACKQCEEKCPNQIPVTALMEAAAEIWPR</sequence>
<dbReference type="PROSITE" id="PS00198">
    <property type="entry name" value="4FE4S_FER_1"/>
    <property type="match status" value="1"/>
</dbReference>
<organism evidence="2">
    <name type="scientific">marine sediment metagenome</name>
    <dbReference type="NCBI Taxonomy" id="412755"/>
    <lineage>
        <taxon>unclassified sequences</taxon>
        <taxon>metagenomes</taxon>
        <taxon>ecological metagenomes</taxon>
    </lineage>
</organism>